<evidence type="ECO:0000313" key="2">
    <source>
        <dbReference type="EMBL" id="OOM15893.1"/>
    </source>
</evidence>
<evidence type="ECO:0000259" key="1">
    <source>
        <dbReference type="Pfam" id="PF18624"/>
    </source>
</evidence>
<sequence>MDRRLTEKNLLKQEDLPAIAFFNAIKNNEFIDTIKQMSQEIGRGFDEVDCSFSNDLEPDEEPFEGVEFALGNQDVILDYKAYFYYLELACLKYVNEFPKDKQIIEKYLSLIGEKYNL</sequence>
<dbReference type="Proteomes" id="UP000191154">
    <property type="component" value="Unassembled WGS sequence"/>
</dbReference>
<feature type="domain" description="CDI immunity protein" evidence="1">
    <location>
        <begin position="20"/>
        <end position="108"/>
    </location>
</feature>
<proteinExistence type="predicted"/>
<comment type="caution">
    <text evidence="2">The sequence shown here is derived from an EMBL/GenBank/DDBJ whole genome shotgun (WGS) entry which is preliminary data.</text>
</comment>
<dbReference type="CDD" id="cd20688">
    <property type="entry name" value="CdiI_Ecoli_Nm-like"/>
    <property type="match status" value="1"/>
</dbReference>
<name>A0A1S8NHM9_CLOSA</name>
<dbReference type="Pfam" id="PF18624">
    <property type="entry name" value="CdiI_4"/>
    <property type="match status" value="1"/>
</dbReference>
<dbReference type="InterPro" id="IPR041256">
    <property type="entry name" value="CdiI_4"/>
</dbReference>
<dbReference type="AlphaFoldDB" id="A0A1S8NHM9"/>
<organism evidence="2 3">
    <name type="scientific">Clostridium saccharobutylicum</name>
    <dbReference type="NCBI Taxonomy" id="169679"/>
    <lineage>
        <taxon>Bacteria</taxon>
        <taxon>Bacillati</taxon>
        <taxon>Bacillota</taxon>
        <taxon>Clostridia</taxon>
        <taxon>Eubacteriales</taxon>
        <taxon>Clostridiaceae</taxon>
        <taxon>Clostridium</taxon>
    </lineage>
</organism>
<protein>
    <recommendedName>
        <fullName evidence="1">CDI immunity protein domain-containing protein</fullName>
    </recommendedName>
</protein>
<accession>A0A1S8NHM9</accession>
<dbReference type="RefSeq" id="WP_077863670.1">
    <property type="nucleotide sequence ID" value="NZ_LZYZ01000001.1"/>
</dbReference>
<gene>
    <name evidence="2" type="ORF">CLOSAC_01640</name>
</gene>
<dbReference type="EMBL" id="LZYZ01000001">
    <property type="protein sequence ID" value="OOM15893.1"/>
    <property type="molecule type" value="Genomic_DNA"/>
</dbReference>
<evidence type="ECO:0000313" key="3">
    <source>
        <dbReference type="Proteomes" id="UP000191154"/>
    </source>
</evidence>
<reference evidence="2 3" key="1">
    <citation type="submission" date="2016-05" db="EMBL/GenBank/DDBJ databases">
        <title>Microbial solvent formation.</title>
        <authorList>
            <person name="Poehlein A."/>
            <person name="Montoya Solano J.D."/>
            <person name="Flitsch S."/>
            <person name="Krabben P."/>
            <person name="Duerre P."/>
            <person name="Daniel R."/>
        </authorList>
    </citation>
    <scope>NUCLEOTIDE SEQUENCE [LARGE SCALE GENOMIC DNA]</scope>
    <source>
        <strain evidence="2 3">L1-8</strain>
    </source>
</reference>